<evidence type="ECO:0000256" key="3">
    <source>
        <dbReference type="ARBA" id="ARBA00013019"/>
    </source>
</evidence>
<dbReference type="GeneID" id="11530753"/>
<dbReference type="GO" id="GO:0006006">
    <property type="term" value="P:glucose metabolic process"/>
    <property type="evidence" value="ECO:0007669"/>
    <property type="project" value="UniProtKB-KW"/>
</dbReference>
<gene>
    <name evidence="12" type="primary">TPHA0P01820</name>
    <name evidence="12" type="ordered locus">TPHA_0P01820</name>
</gene>
<evidence type="ECO:0000256" key="2">
    <source>
        <dbReference type="ARBA" id="ARBA00009975"/>
    </source>
</evidence>
<dbReference type="InterPro" id="IPR036291">
    <property type="entry name" value="NAD(P)-bd_dom_sf"/>
</dbReference>
<evidence type="ECO:0000256" key="7">
    <source>
        <dbReference type="ARBA" id="ARBA00023002"/>
    </source>
</evidence>
<sequence>MACNRERFETDVIITVFGASGDLAKKKTFPALFGLFREGYLHESTKIFGFARSKLTGSELRQRIEPHLEKPNGKQDDEKVEQFFKLIQYHEGGAYDEDQGYLELLKEFQKVEAQKNITHPQRLYYLALPPSVFLSVAEQIKKILYTTVGVQRVIVEKPFGHDLESARALQNSLSPLFTEDEIYRIDHYLGKEMVKNLLQLRFGNTFLNASWNKDFIQSIQVTFKEPFGTEGRGGYFDSIGIVRDVMQNHLLQILTLLTMERPVSFDPEDVRDEKVKVLKAMAPIDHNDILIGQYGKSEDGSKPAYLDDETVQPNSKCVTYCAMSFKIENERWDGVPVVMRAGKALNEAKVEIRIQYKPAAPGVFRHIPNNELVIRVQPDASVYMKMNAKTPGLSTTTQVTDLDLTYSTRFKDFWIPQAYEVLIRDALLGDHSNFVRDDELEVSWSLFTPFLNYIESPDAPAPELYPYGSRGPSGFKEYMMKHGYKFQDNINYSWPIISPGEETH</sequence>
<dbReference type="UniPathway" id="UPA00115">
    <property type="reaction ID" value="UER00408"/>
</dbReference>
<evidence type="ECO:0000259" key="10">
    <source>
        <dbReference type="Pfam" id="PF00479"/>
    </source>
</evidence>
<dbReference type="Pfam" id="PF00479">
    <property type="entry name" value="G6PD_N"/>
    <property type="match status" value="1"/>
</dbReference>
<proteinExistence type="inferred from homology"/>
<dbReference type="PRINTS" id="PR00079">
    <property type="entry name" value="G6PDHDRGNASE"/>
</dbReference>
<dbReference type="Pfam" id="PF02781">
    <property type="entry name" value="G6PD_C"/>
    <property type="match status" value="1"/>
</dbReference>
<feature type="domain" description="Glucose-6-phosphate dehydrogenase NAD-binding" evidence="10">
    <location>
        <begin position="16"/>
        <end position="196"/>
    </location>
</feature>
<dbReference type="Proteomes" id="UP000005666">
    <property type="component" value="Chromosome 16"/>
</dbReference>
<dbReference type="HAMAP" id="MF_00966">
    <property type="entry name" value="G6PD"/>
    <property type="match status" value="1"/>
</dbReference>
<evidence type="ECO:0000313" key="12">
    <source>
        <dbReference type="EMBL" id="CCE66339.1"/>
    </source>
</evidence>
<evidence type="ECO:0000256" key="9">
    <source>
        <dbReference type="RuleBase" id="RU362120"/>
    </source>
</evidence>
<dbReference type="HOGENOM" id="CLU_013524_2_3_1"/>
<dbReference type="GO" id="GO:0009051">
    <property type="term" value="P:pentose-phosphate shunt, oxidative branch"/>
    <property type="evidence" value="ECO:0007669"/>
    <property type="project" value="EnsemblFungi"/>
</dbReference>
<keyword evidence="6 9" id="KW-0521">NADP</keyword>
<dbReference type="Gene3D" id="3.30.360.10">
    <property type="entry name" value="Dihydrodipicolinate Reductase, domain 2"/>
    <property type="match status" value="1"/>
</dbReference>
<comment type="function">
    <text evidence="9">Catalyzes the rate-limiting step of the oxidative pentose-phosphate pathway, which represents a route for the dissimilation of carbohydrates besides glycolysis.</text>
</comment>
<dbReference type="KEGG" id="tpf:TPHA_0P01820"/>
<dbReference type="RefSeq" id="XP_003688773.1">
    <property type="nucleotide sequence ID" value="XM_003688725.1"/>
</dbReference>
<name>G8C2G1_TETPH</name>
<keyword evidence="13" id="KW-1185">Reference proteome</keyword>
<dbReference type="InterPro" id="IPR001282">
    <property type="entry name" value="G6P_DH"/>
</dbReference>
<dbReference type="OMA" id="ERAGYYE"/>
<dbReference type="NCBIfam" id="TIGR00871">
    <property type="entry name" value="zwf"/>
    <property type="match status" value="1"/>
</dbReference>
<dbReference type="FunFam" id="3.30.360.10:FF:000015">
    <property type="entry name" value="Glucose-6-phosphate 1-dehydrogenase"/>
    <property type="match status" value="1"/>
</dbReference>
<accession>G8C2G1</accession>
<reference evidence="12 13" key="1">
    <citation type="journal article" date="2011" name="Proc. Natl. Acad. Sci. U.S.A.">
        <title>Evolutionary erosion of yeast sex chromosomes by mating-type switching accidents.</title>
        <authorList>
            <person name="Gordon J.L."/>
            <person name="Armisen D."/>
            <person name="Proux-Wera E."/>
            <person name="Oheigeartaigh S.S."/>
            <person name="Byrne K.P."/>
            <person name="Wolfe K.H."/>
        </authorList>
    </citation>
    <scope>NUCLEOTIDE SEQUENCE [LARGE SCALE GENOMIC DNA]</scope>
    <source>
        <strain evidence="13">ATCC 24235 / CBS 4417 / NBRC 1672 / NRRL Y-8282 / UCD 70-5</strain>
    </source>
</reference>
<dbReference type="InterPro" id="IPR022674">
    <property type="entry name" value="G6P_DH_NAD-bd"/>
</dbReference>
<evidence type="ECO:0000256" key="8">
    <source>
        <dbReference type="ARBA" id="ARBA00023277"/>
    </source>
</evidence>
<dbReference type="GO" id="GO:0004345">
    <property type="term" value="F:glucose-6-phosphate dehydrogenase activity"/>
    <property type="evidence" value="ECO:0007669"/>
    <property type="project" value="UniProtKB-EC"/>
</dbReference>
<dbReference type="PROSITE" id="PS00069">
    <property type="entry name" value="G6P_DEHYDROGENASE"/>
    <property type="match status" value="1"/>
</dbReference>
<evidence type="ECO:0000313" key="13">
    <source>
        <dbReference type="Proteomes" id="UP000005666"/>
    </source>
</evidence>
<dbReference type="eggNOG" id="KOG0563">
    <property type="taxonomic scope" value="Eukaryota"/>
</dbReference>
<evidence type="ECO:0000256" key="5">
    <source>
        <dbReference type="ARBA" id="ARBA00022526"/>
    </source>
</evidence>
<protein>
    <recommendedName>
        <fullName evidence="4 9">Glucose-6-phosphate 1-dehydrogenase</fullName>
        <ecNumber evidence="3 9">1.1.1.49</ecNumber>
    </recommendedName>
</protein>
<dbReference type="PANTHER" id="PTHR23429:SF0">
    <property type="entry name" value="GLUCOSE-6-PHOSPHATE 1-DEHYDROGENASE"/>
    <property type="match status" value="1"/>
</dbReference>
<dbReference type="OrthoDB" id="60984at2759"/>
<keyword evidence="5 9" id="KW-0313">Glucose metabolism</keyword>
<dbReference type="GO" id="GO:0042542">
    <property type="term" value="P:response to hydrogen peroxide"/>
    <property type="evidence" value="ECO:0007669"/>
    <property type="project" value="EnsemblFungi"/>
</dbReference>
<keyword evidence="7 9" id="KW-0560">Oxidoreductase</keyword>
<keyword evidence="8 9" id="KW-0119">Carbohydrate metabolism</keyword>
<dbReference type="Gene3D" id="3.40.50.720">
    <property type="entry name" value="NAD(P)-binding Rossmann-like Domain"/>
    <property type="match status" value="1"/>
</dbReference>
<dbReference type="InterPro" id="IPR022675">
    <property type="entry name" value="G6P_DH_C"/>
</dbReference>
<dbReference type="SUPFAM" id="SSF51735">
    <property type="entry name" value="NAD(P)-binding Rossmann-fold domains"/>
    <property type="match status" value="1"/>
</dbReference>
<dbReference type="STRING" id="1071381.G8C2G1"/>
<comment type="similarity">
    <text evidence="2 9">Belongs to the glucose-6-phosphate dehydrogenase family.</text>
</comment>
<dbReference type="EMBL" id="HE612871">
    <property type="protein sequence ID" value="CCE66339.1"/>
    <property type="molecule type" value="Genomic_DNA"/>
</dbReference>
<comment type="pathway">
    <text evidence="1 9">Carbohydrate degradation; pentose phosphate pathway; D-ribulose 5-phosphate from D-glucose 6-phosphate (oxidative stage): step 1/3.</text>
</comment>
<dbReference type="GO" id="GO:0005829">
    <property type="term" value="C:cytosol"/>
    <property type="evidence" value="ECO:0007669"/>
    <property type="project" value="TreeGrafter"/>
</dbReference>
<evidence type="ECO:0000259" key="11">
    <source>
        <dbReference type="Pfam" id="PF02781"/>
    </source>
</evidence>
<dbReference type="PIRSF" id="PIRSF000110">
    <property type="entry name" value="G6PD"/>
    <property type="match status" value="1"/>
</dbReference>
<dbReference type="GO" id="GO:0050661">
    <property type="term" value="F:NADP binding"/>
    <property type="evidence" value="ECO:0007669"/>
    <property type="project" value="InterPro"/>
</dbReference>
<organism evidence="12 13">
    <name type="scientific">Tetrapisispora phaffii (strain ATCC 24235 / CBS 4417 / NBRC 1672 / NRRL Y-8282 / UCD 70-5)</name>
    <name type="common">Yeast</name>
    <name type="synonym">Fabospora phaffii</name>
    <dbReference type="NCBI Taxonomy" id="1071381"/>
    <lineage>
        <taxon>Eukaryota</taxon>
        <taxon>Fungi</taxon>
        <taxon>Dikarya</taxon>
        <taxon>Ascomycota</taxon>
        <taxon>Saccharomycotina</taxon>
        <taxon>Saccharomycetes</taxon>
        <taxon>Saccharomycetales</taxon>
        <taxon>Saccharomycetaceae</taxon>
        <taxon>Tetrapisispora</taxon>
    </lineage>
</organism>
<feature type="domain" description="Glucose-6-phosphate dehydrogenase C-terminal" evidence="11">
    <location>
        <begin position="199"/>
        <end position="486"/>
    </location>
</feature>
<evidence type="ECO:0000256" key="4">
    <source>
        <dbReference type="ARBA" id="ARBA00020444"/>
    </source>
</evidence>
<evidence type="ECO:0000256" key="6">
    <source>
        <dbReference type="ARBA" id="ARBA00022857"/>
    </source>
</evidence>
<evidence type="ECO:0000256" key="1">
    <source>
        <dbReference type="ARBA" id="ARBA00004937"/>
    </source>
</evidence>
<dbReference type="EC" id="1.1.1.49" evidence="3 9"/>
<dbReference type="SUPFAM" id="SSF55347">
    <property type="entry name" value="Glyceraldehyde-3-phosphate dehydrogenase-like, C-terminal domain"/>
    <property type="match status" value="1"/>
</dbReference>
<dbReference type="AlphaFoldDB" id="G8C2G1"/>
<comment type="catalytic activity">
    <reaction evidence="9">
        <text>D-glucose 6-phosphate + NADP(+) = 6-phospho-D-glucono-1,5-lactone + NADPH + H(+)</text>
        <dbReference type="Rhea" id="RHEA:15841"/>
        <dbReference type="ChEBI" id="CHEBI:15378"/>
        <dbReference type="ChEBI" id="CHEBI:57783"/>
        <dbReference type="ChEBI" id="CHEBI:57955"/>
        <dbReference type="ChEBI" id="CHEBI:58349"/>
        <dbReference type="ChEBI" id="CHEBI:61548"/>
        <dbReference type="EC" id="1.1.1.49"/>
    </reaction>
</comment>
<dbReference type="PANTHER" id="PTHR23429">
    <property type="entry name" value="GLUCOSE-6-PHOSPHATE 1-DEHYDROGENASE G6PD"/>
    <property type="match status" value="1"/>
</dbReference>
<dbReference type="InterPro" id="IPR019796">
    <property type="entry name" value="G6P_DH_AS"/>
</dbReference>